<feature type="region of interest" description="Disordered" evidence="1">
    <location>
        <begin position="23"/>
        <end position="53"/>
    </location>
</feature>
<reference evidence="3" key="1">
    <citation type="journal article" date="2017" name="Genome Biol. Evol.">
        <title>The complete genome sequence of the phytopathogenic fungus Sclerotinia sclerotiorum reveals insights into the genome architecture of broad host range pathogens.</title>
        <authorList>
            <person name="Derbyshire M."/>
            <person name="Denton-Giles M."/>
            <person name="Hegedus D."/>
            <person name="Seifbarghy S."/>
            <person name="Rollins J."/>
            <person name="van Kan J."/>
            <person name="Seidl M.F."/>
            <person name="Faino L."/>
            <person name="Mbengue M."/>
            <person name="Navaud O."/>
            <person name="Raffaele S."/>
            <person name="Hammond-Kosack K."/>
            <person name="Heard S."/>
            <person name="Oliver R."/>
        </authorList>
    </citation>
    <scope>NUCLEOTIDE SEQUENCE [LARGE SCALE GENOMIC DNA]</scope>
    <source>
        <strain evidence="3">ATCC 18683 / 1980 / Ss-1</strain>
    </source>
</reference>
<evidence type="ECO:0000313" key="3">
    <source>
        <dbReference type="Proteomes" id="UP000177798"/>
    </source>
</evidence>
<protein>
    <submittedName>
        <fullName evidence="2">Uncharacterized protein</fullName>
    </submittedName>
</protein>
<dbReference type="VEuPathDB" id="FungiDB:sscle_08g062790"/>
<dbReference type="RefSeq" id="XP_001593492.1">
    <property type="nucleotide sequence ID" value="XM_001593442.1"/>
</dbReference>
<dbReference type="EMBL" id="CP017821">
    <property type="protein sequence ID" value="APA11509.1"/>
    <property type="molecule type" value="Genomic_DNA"/>
</dbReference>
<feature type="compositionally biased region" description="Basic and acidic residues" evidence="1">
    <location>
        <begin position="27"/>
        <end position="36"/>
    </location>
</feature>
<dbReference type="AlphaFoldDB" id="A0A1D9Q9F0"/>
<accession>A0A1D9Q9F0</accession>
<name>A0A1D9Q9F0_SCLS1</name>
<dbReference type="Proteomes" id="UP000177798">
    <property type="component" value="Chromosome 8"/>
</dbReference>
<sequence>MPRQIDPIVVVHGLGATPMTTWTKARKPQEHIDRNTESGIAPPSVPTNKSEDRVNWLSDPTMLPADITNARIMAVNDMAYYSITTNSISFPILRMEIGENFLVSSPIFVIIHIKN</sequence>
<dbReference type="OrthoDB" id="5427984at2759"/>
<proteinExistence type="predicted"/>
<evidence type="ECO:0000256" key="1">
    <source>
        <dbReference type="SAM" id="MobiDB-lite"/>
    </source>
</evidence>
<gene>
    <name evidence="2" type="ORF">sscle_08g062790</name>
</gene>
<dbReference type="KEGG" id="ssl:SS1G_04919"/>
<evidence type="ECO:0000313" key="2">
    <source>
        <dbReference type="EMBL" id="APA11509.1"/>
    </source>
</evidence>
<organism evidence="2 3">
    <name type="scientific">Sclerotinia sclerotiorum (strain ATCC 18683 / 1980 / Ss-1)</name>
    <name type="common">White mold</name>
    <name type="synonym">Whetzelinia sclerotiorum</name>
    <dbReference type="NCBI Taxonomy" id="665079"/>
    <lineage>
        <taxon>Eukaryota</taxon>
        <taxon>Fungi</taxon>
        <taxon>Dikarya</taxon>
        <taxon>Ascomycota</taxon>
        <taxon>Pezizomycotina</taxon>
        <taxon>Leotiomycetes</taxon>
        <taxon>Helotiales</taxon>
        <taxon>Sclerotiniaceae</taxon>
        <taxon>Sclerotinia</taxon>
    </lineage>
</organism>